<name>A0ABW4SYW2_9ACTN</name>
<dbReference type="Pfam" id="PF13560">
    <property type="entry name" value="HTH_31"/>
    <property type="match status" value="1"/>
</dbReference>
<evidence type="ECO:0000313" key="4">
    <source>
        <dbReference type="Proteomes" id="UP001597368"/>
    </source>
</evidence>
<dbReference type="Proteomes" id="UP001597368">
    <property type="component" value="Unassembled WGS sequence"/>
</dbReference>
<feature type="region of interest" description="Disordered" evidence="1">
    <location>
        <begin position="66"/>
        <end position="115"/>
    </location>
</feature>
<evidence type="ECO:0000313" key="3">
    <source>
        <dbReference type="EMBL" id="MFD1934476.1"/>
    </source>
</evidence>
<feature type="domain" description="HTH cro/C1-type" evidence="2">
    <location>
        <begin position="2"/>
        <end position="57"/>
    </location>
</feature>
<dbReference type="InterPro" id="IPR001387">
    <property type="entry name" value="Cro/C1-type_HTH"/>
</dbReference>
<dbReference type="PROSITE" id="PS50943">
    <property type="entry name" value="HTH_CROC1"/>
    <property type="match status" value="1"/>
</dbReference>
<evidence type="ECO:0000259" key="2">
    <source>
        <dbReference type="PROSITE" id="PS50943"/>
    </source>
</evidence>
<dbReference type="EMBL" id="JBHUFV010000033">
    <property type="protein sequence ID" value="MFD1934476.1"/>
    <property type="molecule type" value="Genomic_DNA"/>
</dbReference>
<reference evidence="4" key="1">
    <citation type="journal article" date="2019" name="Int. J. Syst. Evol. Microbiol.">
        <title>The Global Catalogue of Microorganisms (GCM) 10K type strain sequencing project: providing services to taxonomists for standard genome sequencing and annotation.</title>
        <authorList>
            <consortium name="The Broad Institute Genomics Platform"/>
            <consortium name="The Broad Institute Genome Sequencing Center for Infectious Disease"/>
            <person name="Wu L."/>
            <person name="Ma J."/>
        </authorList>
    </citation>
    <scope>NUCLEOTIDE SEQUENCE [LARGE SCALE GENOMIC DNA]</scope>
    <source>
        <strain evidence="4">ICMP 6774ER</strain>
    </source>
</reference>
<gene>
    <name evidence="3" type="ORF">ACFSKW_23695</name>
</gene>
<accession>A0ABW4SYW2</accession>
<dbReference type="RefSeq" id="WP_379574526.1">
    <property type="nucleotide sequence ID" value="NZ_JBHUFV010000033.1"/>
</dbReference>
<comment type="caution">
    <text evidence="3">The sequence shown here is derived from an EMBL/GenBank/DDBJ whole genome shotgun (WGS) entry which is preliminary data.</text>
</comment>
<sequence>MLRRWRERALLTQEELAERSGLSVRTVRRMEGGSPPRARSTSLRLVGEALELDEEERAILAAAARGVAPPAAGAAPRPGECGTSWGGWATRCRRPGLIPRNPGVSDDDSSSCSQT</sequence>
<dbReference type="CDD" id="cd00093">
    <property type="entry name" value="HTH_XRE"/>
    <property type="match status" value="1"/>
</dbReference>
<keyword evidence="4" id="KW-1185">Reference proteome</keyword>
<dbReference type="Gene3D" id="1.10.260.40">
    <property type="entry name" value="lambda repressor-like DNA-binding domains"/>
    <property type="match status" value="1"/>
</dbReference>
<dbReference type="InterPro" id="IPR010982">
    <property type="entry name" value="Lambda_DNA-bd_dom_sf"/>
</dbReference>
<feature type="compositionally biased region" description="Low complexity" evidence="1">
    <location>
        <begin position="66"/>
        <end position="80"/>
    </location>
</feature>
<evidence type="ECO:0000256" key="1">
    <source>
        <dbReference type="SAM" id="MobiDB-lite"/>
    </source>
</evidence>
<protein>
    <submittedName>
        <fullName evidence="3">Helix-turn-helix domain-containing protein</fullName>
    </submittedName>
</protein>
<proteinExistence type="predicted"/>
<dbReference type="SUPFAM" id="SSF47413">
    <property type="entry name" value="lambda repressor-like DNA-binding domains"/>
    <property type="match status" value="1"/>
</dbReference>
<dbReference type="SMART" id="SM00530">
    <property type="entry name" value="HTH_XRE"/>
    <property type="match status" value="1"/>
</dbReference>
<organism evidence="3 4">
    <name type="scientific">Nonomuraea mangrovi</name>
    <dbReference type="NCBI Taxonomy" id="2316207"/>
    <lineage>
        <taxon>Bacteria</taxon>
        <taxon>Bacillati</taxon>
        <taxon>Actinomycetota</taxon>
        <taxon>Actinomycetes</taxon>
        <taxon>Streptosporangiales</taxon>
        <taxon>Streptosporangiaceae</taxon>
        <taxon>Nonomuraea</taxon>
    </lineage>
</organism>